<dbReference type="Proteomes" id="UP001597114">
    <property type="component" value="Unassembled WGS sequence"/>
</dbReference>
<dbReference type="Gene3D" id="3.20.20.370">
    <property type="entry name" value="Glycoside hydrolase/deacetylase"/>
    <property type="match status" value="1"/>
</dbReference>
<accession>A0ABW4F709</accession>
<organism evidence="1 2">
    <name type="scientific">Pseudonocardia yunnanensis</name>
    <dbReference type="NCBI Taxonomy" id="58107"/>
    <lineage>
        <taxon>Bacteria</taxon>
        <taxon>Bacillati</taxon>
        <taxon>Actinomycetota</taxon>
        <taxon>Actinomycetes</taxon>
        <taxon>Pseudonocardiales</taxon>
        <taxon>Pseudonocardiaceae</taxon>
        <taxon>Pseudonocardia</taxon>
    </lineage>
</organism>
<proteinExistence type="predicted"/>
<dbReference type="InterPro" id="IPR011330">
    <property type="entry name" value="Glyco_hydro/deAcase_b/a-brl"/>
</dbReference>
<dbReference type="InterPro" id="IPR018763">
    <property type="entry name" value="DUF2334"/>
</dbReference>
<reference evidence="2" key="1">
    <citation type="journal article" date="2019" name="Int. J. Syst. Evol. Microbiol.">
        <title>The Global Catalogue of Microorganisms (GCM) 10K type strain sequencing project: providing services to taxonomists for standard genome sequencing and annotation.</title>
        <authorList>
            <consortium name="The Broad Institute Genomics Platform"/>
            <consortium name="The Broad Institute Genome Sequencing Center for Infectious Disease"/>
            <person name="Wu L."/>
            <person name="Ma J."/>
        </authorList>
    </citation>
    <scope>NUCLEOTIDE SEQUENCE [LARGE SCALE GENOMIC DNA]</scope>
    <source>
        <strain evidence="2">CCM 7043</strain>
    </source>
</reference>
<dbReference type="SUPFAM" id="SSF88713">
    <property type="entry name" value="Glycoside hydrolase/deacetylase"/>
    <property type="match status" value="1"/>
</dbReference>
<gene>
    <name evidence="1" type="ORF">ACFSJD_32455</name>
</gene>
<dbReference type="Pfam" id="PF10096">
    <property type="entry name" value="DUF2334"/>
    <property type="match status" value="1"/>
</dbReference>
<evidence type="ECO:0000313" key="1">
    <source>
        <dbReference type="EMBL" id="MFD1522249.1"/>
    </source>
</evidence>
<keyword evidence="2" id="KW-1185">Reference proteome</keyword>
<protein>
    <submittedName>
        <fullName evidence="1">DUF2334 domain-containing protein</fullName>
    </submittedName>
</protein>
<dbReference type="RefSeq" id="WP_344723621.1">
    <property type="nucleotide sequence ID" value="NZ_BAAAUS010000023.1"/>
</dbReference>
<comment type="caution">
    <text evidence="1">The sequence shown here is derived from an EMBL/GenBank/DDBJ whole genome shotgun (WGS) entry which is preliminary data.</text>
</comment>
<dbReference type="EMBL" id="JBHUCO010000045">
    <property type="protein sequence ID" value="MFD1522249.1"/>
    <property type="molecule type" value="Genomic_DNA"/>
</dbReference>
<evidence type="ECO:0000313" key="2">
    <source>
        <dbReference type="Proteomes" id="UP001597114"/>
    </source>
</evidence>
<sequence length="268" mass="28831">MATQTAPRPVVSSRLVVSLSGLTHEAPESLTRGVEFAAELDARGVPLSQLFRPRSASGTPGADSPLVRWMHERRASGDAIVLHGYDHTAEPIGSWQSSALPRVRRRAEFAALPRHEAGLRLTAARRALTALGLRTDLFVPPRWLASPGTVEALHEQGFGVLADENGVRFLQSAAADAVVRAKVLGFRASGERHPLADDRKAAEAWRCRVLGAEVARTVRRGGLVRINIRAKDLKREARRTAVLAAVDAALEMGAVPATYRLTAEALAA</sequence>
<name>A0ABW4F709_9PSEU</name>